<dbReference type="InterPro" id="IPR011009">
    <property type="entry name" value="Kinase-like_dom_sf"/>
</dbReference>
<proteinExistence type="predicted"/>
<keyword evidence="2" id="KW-0808">Transferase</keyword>
<dbReference type="Gene3D" id="3.30.200.150">
    <property type="match status" value="1"/>
</dbReference>
<accession>A0A365L782</accession>
<dbReference type="GO" id="GO:0016740">
    <property type="term" value="F:transferase activity"/>
    <property type="evidence" value="ECO:0007669"/>
    <property type="project" value="UniProtKB-KW"/>
</dbReference>
<evidence type="ECO:0000313" key="2">
    <source>
        <dbReference type="EMBL" id="RAZ81249.1"/>
    </source>
</evidence>
<dbReference type="InterPro" id="IPR002575">
    <property type="entry name" value="Aminoglycoside_PTrfase"/>
</dbReference>
<protein>
    <submittedName>
        <fullName evidence="2">Aminoglycoside phosphotransferase family protein</fullName>
    </submittedName>
</protein>
<dbReference type="Pfam" id="PF01636">
    <property type="entry name" value="APH"/>
    <property type="match status" value="1"/>
</dbReference>
<gene>
    <name evidence="2" type="ORF">DP120_02895</name>
</gene>
<comment type="caution">
    <text evidence="2">The sequence shown here is derived from an EMBL/GenBank/DDBJ whole genome shotgun (WGS) entry which is preliminary data.</text>
</comment>
<sequence length="286" mass="32063">MIGKMAIKKIIIEFIEKNIIPAEPAEFKKLSGGTVSELYFLKVNDLEYVLKLNDPAVTEPEALFLDTYEEVGLLPKILYAAPSKTYIVYSFISGSTDYNGSSKKEVLKELAEGLLNKYAAVSSESGWGWVDSPSASWQDFLRNEVSYAQKSIGSLLGPVDHQFVADLVGKIEPSTESYLLHGDCGFHNFIFDEQNLVGVIDPAPVIGAPGYDLVYAFCSTPDDLTKETFDYAIHWLKERPTEIYKLVLIGLYLRIALCCKHHANDLTLYLKVWPEWLEITGYATRP</sequence>
<dbReference type="SUPFAM" id="SSF56112">
    <property type="entry name" value="Protein kinase-like (PK-like)"/>
    <property type="match status" value="1"/>
</dbReference>
<dbReference type="Proteomes" id="UP000251002">
    <property type="component" value="Unassembled WGS sequence"/>
</dbReference>
<dbReference type="EMBL" id="QLZR01000001">
    <property type="protein sequence ID" value="RAZ81249.1"/>
    <property type="molecule type" value="Genomic_DNA"/>
</dbReference>
<feature type="domain" description="Aminoglycoside phosphotransferase" evidence="1">
    <location>
        <begin position="27"/>
        <end position="222"/>
    </location>
</feature>
<evidence type="ECO:0000259" key="1">
    <source>
        <dbReference type="Pfam" id="PF01636"/>
    </source>
</evidence>
<keyword evidence="3" id="KW-1185">Reference proteome</keyword>
<reference evidence="2 3" key="1">
    <citation type="submission" date="2018-06" db="EMBL/GenBank/DDBJ databases">
        <title>The draft genome sequences of strains SCU63 and S1.</title>
        <authorList>
            <person name="Gan L."/>
        </authorList>
    </citation>
    <scope>NUCLEOTIDE SEQUENCE [LARGE SCALE GENOMIC DNA]</scope>
    <source>
        <strain evidence="2 3">SCU63</strain>
    </source>
</reference>
<evidence type="ECO:0000313" key="3">
    <source>
        <dbReference type="Proteomes" id="UP000251002"/>
    </source>
</evidence>
<organism evidence="2 3">
    <name type="scientific">Planococcus halotolerans</name>
    <dbReference type="NCBI Taxonomy" id="2233542"/>
    <lineage>
        <taxon>Bacteria</taxon>
        <taxon>Bacillati</taxon>
        <taxon>Bacillota</taxon>
        <taxon>Bacilli</taxon>
        <taxon>Bacillales</taxon>
        <taxon>Caryophanaceae</taxon>
        <taxon>Planococcus</taxon>
    </lineage>
</organism>
<name>A0A365L782_9BACL</name>
<dbReference type="Gene3D" id="3.90.1200.10">
    <property type="match status" value="1"/>
</dbReference>
<dbReference type="AlphaFoldDB" id="A0A365L782"/>